<proteinExistence type="inferred from homology"/>
<dbReference type="PANTHER" id="PTHR30448:SF0">
    <property type="entry name" value="RNASE ADAPTER PROTEIN RAPZ"/>
    <property type="match status" value="1"/>
</dbReference>
<dbReference type="AlphaFoldDB" id="A0A094Q927"/>
<keyword evidence="3" id="KW-0342">GTP-binding</keyword>
<protein>
    <recommendedName>
        <fullName evidence="7">Nucleotide-binding protein</fullName>
    </recommendedName>
</protein>
<gene>
    <name evidence="6" type="ORF">GM50_0135</name>
</gene>
<dbReference type="EMBL" id="JNSK01000001">
    <property type="protein sequence ID" value="KGA20735.1"/>
    <property type="molecule type" value="Genomic_DNA"/>
</dbReference>
<comment type="caution">
    <text evidence="6">The sequence shown here is derived from an EMBL/GenBank/DDBJ whole genome shotgun (WGS) entry which is preliminary data.</text>
</comment>
<dbReference type="GO" id="GO:0005524">
    <property type="term" value="F:ATP binding"/>
    <property type="evidence" value="ECO:0007669"/>
    <property type="project" value="UniProtKB-KW"/>
</dbReference>
<dbReference type="Gene3D" id="3.40.50.300">
    <property type="entry name" value="P-loop containing nucleotide triphosphate hydrolases"/>
    <property type="match status" value="1"/>
</dbReference>
<dbReference type="Pfam" id="PF22740">
    <property type="entry name" value="PapZ_C"/>
    <property type="match status" value="1"/>
</dbReference>
<keyword evidence="2" id="KW-0067">ATP-binding</keyword>
<evidence type="ECO:0000256" key="3">
    <source>
        <dbReference type="ARBA" id="ARBA00023134"/>
    </source>
</evidence>
<dbReference type="HAMAP" id="MF_00636">
    <property type="entry name" value="RapZ_like"/>
    <property type="match status" value="1"/>
</dbReference>
<dbReference type="PANTHER" id="PTHR30448">
    <property type="entry name" value="RNASE ADAPTER PROTEIN RAPZ"/>
    <property type="match status" value="1"/>
</dbReference>
<dbReference type="InterPro" id="IPR053931">
    <property type="entry name" value="RapZ_C"/>
</dbReference>
<dbReference type="InterPro" id="IPR005337">
    <property type="entry name" value="RapZ-like"/>
</dbReference>
<dbReference type="InterPro" id="IPR053930">
    <property type="entry name" value="RapZ-like_N"/>
</dbReference>
<sequence>MSTRELLILTGMSGAGRSTVAHALEDLGWYVVDNLPPAILPELASQTGSSDFASVAVVVDVRGGKFFDDLSASLNTLREKKIPFRMLFLDASDQVLVARFESTRRPHPLQANDRIVDGIARERTKLDELRAQADIVIDSSNLNVHQLEKRIAEIFSPGSLSAIRINVLSFGFKYGIPVDADLLLDARFIPNPHWVSELRPLTGLDEKVFSTVLASDGVEEFIKSYVSVVMQMVPGYLREGKRFVTIAVGCTGGKHRSVSVAREIARQLSEHLSTVEISAHATHRDVGRE</sequence>
<organism evidence="6">
    <name type="scientific">freshwater metagenome</name>
    <dbReference type="NCBI Taxonomy" id="449393"/>
    <lineage>
        <taxon>unclassified sequences</taxon>
        <taxon>metagenomes</taxon>
        <taxon>ecological metagenomes</taxon>
    </lineage>
</organism>
<evidence type="ECO:0000259" key="4">
    <source>
        <dbReference type="Pfam" id="PF03668"/>
    </source>
</evidence>
<evidence type="ECO:0000259" key="5">
    <source>
        <dbReference type="Pfam" id="PF22740"/>
    </source>
</evidence>
<feature type="domain" description="RapZ-like N-terminal" evidence="4">
    <location>
        <begin position="5"/>
        <end position="156"/>
    </location>
</feature>
<dbReference type="SUPFAM" id="SSF52540">
    <property type="entry name" value="P-loop containing nucleoside triphosphate hydrolases"/>
    <property type="match status" value="1"/>
</dbReference>
<evidence type="ECO:0000313" key="6">
    <source>
        <dbReference type="EMBL" id="KGA20735.1"/>
    </source>
</evidence>
<evidence type="ECO:0008006" key="7">
    <source>
        <dbReference type="Google" id="ProtNLM"/>
    </source>
</evidence>
<dbReference type="PIRSF" id="PIRSF005052">
    <property type="entry name" value="P-loopkin"/>
    <property type="match status" value="1"/>
</dbReference>
<dbReference type="GO" id="GO:0005525">
    <property type="term" value="F:GTP binding"/>
    <property type="evidence" value="ECO:0007669"/>
    <property type="project" value="UniProtKB-KW"/>
</dbReference>
<dbReference type="InterPro" id="IPR027417">
    <property type="entry name" value="P-loop_NTPase"/>
</dbReference>
<name>A0A094Q927_9ZZZZ</name>
<keyword evidence="1" id="KW-0547">Nucleotide-binding</keyword>
<feature type="domain" description="RapZ C-terminal" evidence="5">
    <location>
        <begin position="164"/>
        <end position="286"/>
    </location>
</feature>
<dbReference type="Pfam" id="PF03668">
    <property type="entry name" value="RapZ-like_N"/>
    <property type="match status" value="1"/>
</dbReference>
<reference evidence="6" key="1">
    <citation type="submission" date="2014-05" db="EMBL/GenBank/DDBJ databases">
        <title>Key roles for freshwater Actinobacteria revealed by deep metagenomic sequencing.</title>
        <authorList>
            <person name="Ghai R."/>
            <person name="Mizuno C.M."/>
            <person name="Picazo A."/>
            <person name="Camacho A."/>
            <person name="Rodriguez-Valera F."/>
        </authorList>
    </citation>
    <scope>NUCLEOTIDE SEQUENCE</scope>
</reference>
<evidence type="ECO:0000256" key="1">
    <source>
        <dbReference type="ARBA" id="ARBA00022741"/>
    </source>
</evidence>
<dbReference type="NCBIfam" id="NF003828">
    <property type="entry name" value="PRK05416.1"/>
    <property type="match status" value="1"/>
</dbReference>
<accession>A0A094Q927</accession>
<evidence type="ECO:0000256" key="2">
    <source>
        <dbReference type="ARBA" id="ARBA00022840"/>
    </source>
</evidence>